<dbReference type="EMBL" id="AUSW01000034">
    <property type="protein sequence ID" value="ERL55066.1"/>
    <property type="molecule type" value="Genomic_DNA"/>
</dbReference>
<evidence type="ECO:0000313" key="1">
    <source>
        <dbReference type="EMBL" id="ERL55066.1"/>
    </source>
</evidence>
<reference evidence="1 2" key="1">
    <citation type="journal article" date="2013" name="Genome Announc.">
        <title>Draft Genome Sequence of Psychrobacter aquaticus Strain CMS 56T, Isolated from a Cyanobacterial Mat Sample Collected from Water Bodies in the McMurdo Dry Valley Region of Antarctica.</title>
        <authorList>
            <person name="Reddy G.S."/>
            <person name="Ara S."/>
            <person name="Singh A."/>
            <person name="Kumar Pinnaka A."/>
            <person name="Shivaji S."/>
        </authorList>
    </citation>
    <scope>NUCLEOTIDE SEQUENCE [LARGE SCALE GENOMIC DNA]</scope>
    <source>
        <strain evidence="1 2">CMS 56</strain>
    </source>
</reference>
<dbReference type="AlphaFoldDB" id="U4T4K0"/>
<evidence type="ECO:0000313" key="2">
    <source>
        <dbReference type="Proteomes" id="UP000016761"/>
    </source>
</evidence>
<proteinExistence type="predicted"/>
<organism evidence="1 2">
    <name type="scientific">Psychrobacter aquaticus CMS 56</name>
    <dbReference type="NCBI Taxonomy" id="1354303"/>
    <lineage>
        <taxon>Bacteria</taxon>
        <taxon>Pseudomonadati</taxon>
        <taxon>Pseudomonadota</taxon>
        <taxon>Gammaproteobacteria</taxon>
        <taxon>Moraxellales</taxon>
        <taxon>Moraxellaceae</taxon>
        <taxon>Psychrobacter</taxon>
    </lineage>
</organism>
<name>U4T4K0_9GAMM</name>
<sequence length="44" mass="5046">MTTAIKRYNFMPLAMVNMAQQVACCYEISQSIQTKINIDFTIIT</sequence>
<dbReference type="Proteomes" id="UP000016761">
    <property type="component" value="Unassembled WGS sequence"/>
</dbReference>
<accession>U4T4K0</accession>
<comment type="caution">
    <text evidence="1">The sequence shown here is derived from an EMBL/GenBank/DDBJ whole genome shotgun (WGS) entry which is preliminary data.</text>
</comment>
<protein>
    <submittedName>
        <fullName evidence="1">Uncharacterized protein</fullName>
    </submittedName>
</protein>
<gene>
    <name evidence="1" type="ORF">M917_2412</name>
</gene>
<keyword evidence="2" id="KW-1185">Reference proteome</keyword>